<dbReference type="InterPro" id="IPR037873">
    <property type="entry name" value="BamE-like"/>
</dbReference>
<name>A0A1I6LZM3_9RHOB</name>
<dbReference type="InterPro" id="IPR007450">
    <property type="entry name" value="BamE_dom"/>
</dbReference>
<dbReference type="STRING" id="1123755.SAMN05444714_1062"/>
<organism evidence="4 5">
    <name type="scientific">Yoonia litorea</name>
    <dbReference type="NCBI Taxonomy" id="1123755"/>
    <lineage>
        <taxon>Bacteria</taxon>
        <taxon>Pseudomonadati</taxon>
        <taxon>Pseudomonadota</taxon>
        <taxon>Alphaproteobacteria</taxon>
        <taxon>Rhodobacterales</taxon>
        <taxon>Paracoccaceae</taxon>
        <taxon>Yoonia</taxon>
    </lineage>
</organism>
<evidence type="ECO:0000313" key="4">
    <source>
        <dbReference type="EMBL" id="SFS08863.1"/>
    </source>
</evidence>
<dbReference type="Proteomes" id="UP000198926">
    <property type="component" value="Unassembled WGS sequence"/>
</dbReference>
<sequence length="158" mass="16944">MGGKPVFFGKLRGMAAGLTLTALIAGCAPIETYHGFIPPQEEVAALQIGVSTKADVIGLLGQPIAERALQNNAIYYASSKFEQFGPFAPNEVDRQVLELDFDSSDRLRNVTSYTLEDGRVVILDRRVTEDGIADVTFLGQLLASFGRLDAGALLGPTQ</sequence>
<dbReference type="RefSeq" id="WP_242649765.1">
    <property type="nucleotide sequence ID" value="NZ_FOZM01000001.1"/>
</dbReference>
<dbReference type="Gene3D" id="3.30.1450.10">
    <property type="match status" value="1"/>
</dbReference>
<evidence type="ECO:0000313" key="5">
    <source>
        <dbReference type="Proteomes" id="UP000198926"/>
    </source>
</evidence>
<reference evidence="4 5" key="1">
    <citation type="submission" date="2016-10" db="EMBL/GenBank/DDBJ databases">
        <authorList>
            <person name="de Groot N.N."/>
        </authorList>
    </citation>
    <scope>NUCLEOTIDE SEQUENCE [LARGE SCALE GENOMIC DNA]</scope>
    <source>
        <strain evidence="4 5">DSM 29433</strain>
    </source>
</reference>
<dbReference type="GO" id="GO:0019867">
    <property type="term" value="C:outer membrane"/>
    <property type="evidence" value="ECO:0007669"/>
    <property type="project" value="InterPro"/>
</dbReference>
<dbReference type="Pfam" id="PF04355">
    <property type="entry name" value="BamE"/>
    <property type="match status" value="1"/>
</dbReference>
<protein>
    <submittedName>
        <fullName evidence="4">Beta-barrel assembly machine subunit BamE</fullName>
    </submittedName>
</protein>
<feature type="domain" description="Outer membrane protein assembly factor BamE" evidence="3">
    <location>
        <begin position="36"/>
        <end position="110"/>
    </location>
</feature>
<gene>
    <name evidence="4" type="ORF">SAMN05444714_1062</name>
</gene>
<evidence type="ECO:0000256" key="1">
    <source>
        <dbReference type="ARBA" id="ARBA00022729"/>
    </source>
</evidence>
<keyword evidence="1" id="KW-0732">Signal</keyword>
<proteinExistence type="predicted"/>
<accession>A0A1I6LZM3</accession>
<dbReference type="PROSITE" id="PS51257">
    <property type="entry name" value="PROKAR_LIPOPROTEIN"/>
    <property type="match status" value="1"/>
</dbReference>
<dbReference type="AlphaFoldDB" id="A0A1I6LZM3"/>
<evidence type="ECO:0000256" key="2">
    <source>
        <dbReference type="ARBA" id="ARBA00023136"/>
    </source>
</evidence>
<dbReference type="EMBL" id="FOZM01000001">
    <property type="protein sequence ID" value="SFS08863.1"/>
    <property type="molecule type" value="Genomic_DNA"/>
</dbReference>
<keyword evidence="5" id="KW-1185">Reference proteome</keyword>
<evidence type="ECO:0000259" key="3">
    <source>
        <dbReference type="Pfam" id="PF04355"/>
    </source>
</evidence>
<keyword evidence="2" id="KW-0472">Membrane</keyword>